<evidence type="ECO:0000256" key="8">
    <source>
        <dbReference type="ARBA" id="ARBA00022842"/>
    </source>
</evidence>
<dbReference type="EC" id="3.1.21.10" evidence="13"/>
<keyword evidence="11" id="KW-0234">DNA repair</keyword>
<evidence type="ECO:0000256" key="2">
    <source>
        <dbReference type="ARBA" id="ARBA00022490"/>
    </source>
</evidence>
<dbReference type="PANTHER" id="PTHR30194:SF3">
    <property type="entry name" value="CROSSOVER JUNCTION ENDODEOXYRIBONUCLEASE RUVC"/>
    <property type="match status" value="1"/>
</dbReference>
<keyword evidence="10" id="KW-0233">DNA recombination</keyword>
<dbReference type="PANTHER" id="PTHR30194">
    <property type="entry name" value="CROSSOVER JUNCTION ENDODEOXYRIBONUCLEASE RUVC"/>
    <property type="match status" value="1"/>
</dbReference>
<sequence length="154" mass="17197">MKVIGIDPGTTATGYSVIEADRCLDIGTIRPKKKSLHERIFEICQAVKKIIALSNPDYAALEKAFYHKNIQSLIKASELRGAIILALQESNINILEYTATEIKLTTTGNGRASKEQVRYFTERMFARGNARVSNHAIDAIAIAYTATRKQRVRQ</sequence>
<keyword evidence="8" id="KW-0460">Magnesium</keyword>
<evidence type="ECO:0000313" key="15">
    <source>
        <dbReference type="Proteomes" id="UP000177025"/>
    </source>
</evidence>
<dbReference type="Proteomes" id="UP000177025">
    <property type="component" value="Unassembled WGS sequence"/>
</dbReference>
<evidence type="ECO:0000313" key="14">
    <source>
        <dbReference type="EMBL" id="OGC43158.1"/>
    </source>
</evidence>
<protein>
    <recommendedName>
        <fullName evidence="13">Crossover junction endodeoxyribonuclease RuvC</fullName>
        <ecNumber evidence="13">3.1.21.10</ecNumber>
    </recommendedName>
</protein>
<dbReference type="NCBIfam" id="TIGR00228">
    <property type="entry name" value="ruvC"/>
    <property type="match status" value="1"/>
</dbReference>
<evidence type="ECO:0000256" key="11">
    <source>
        <dbReference type="ARBA" id="ARBA00023204"/>
    </source>
</evidence>
<dbReference type="GO" id="GO:0006281">
    <property type="term" value="P:DNA repair"/>
    <property type="evidence" value="ECO:0007669"/>
    <property type="project" value="UniProtKB-KW"/>
</dbReference>
<evidence type="ECO:0000256" key="5">
    <source>
        <dbReference type="ARBA" id="ARBA00022759"/>
    </source>
</evidence>
<keyword evidence="6" id="KW-0227">DNA damage</keyword>
<dbReference type="FunFam" id="3.30.420.10:FF:000002">
    <property type="entry name" value="Crossover junction endodeoxyribonuclease RuvC"/>
    <property type="match status" value="1"/>
</dbReference>
<dbReference type="EMBL" id="MEUM01000034">
    <property type="protein sequence ID" value="OGC43158.1"/>
    <property type="molecule type" value="Genomic_DNA"/>
</dbReference>
<gene>
    <name evidence="14" type="ORF">A2Y85_07230</name>
</gene>
<dbReference type="InterPro" id="IPR012337">
    <property type="entry name" value="RNaseH-like_sf"/>
</dbReference>
<accession>A0A1F4UDY3</accession>
<evidence type="ECO:0000256" key="6">
    <source>
        <dbReference type="ARBA" id="ARBA00022763"/>
    </source>
</evidence>
<evidence type="ECO:0000256" key="10">
    <source>
        <dbReference type="ARBA" id="ARBA00023172"/>
    </source>
</evidence>
<evidence type="ECO:0000256" key="1">
    <source>
        <dbReference type="ARBA" id="ARBA00009518"/>
    </source>
</evidence>
<keyword evidence="2" id="KW-0963">Cytoplasm</keyword>
<keyword evidence="9" id="KW-0238">DNA-binding</keyword>
<dbReference type="InterPro" id="IPR036397">
    <property type="entry name" value="RNaseH_sf"/>
</dbReference>
<dbReference type="PRINTS" id="PR00696">
    <property type="entry name" value="RSOLVASERUVC"/>
</dbReference>
<reference evidence="14 15" key="1">
    <citation type="journal article" date="2016" name="Nat. Commun.">
        <title>Thousands of microbial genomes shed light on interconnected biogeochemical processes in an aquifer system.</title>
        <authorList>
            <person name="Anantharaman K."/>
            <person name="Brown C.T."/>
            <person name="Hug L.A."/>
            <person name="Sharon I."/>
            <person name="Castelle C.J."/>
            <person name="Probst A.J."/>
            <person name="Thomas B.C."/>
            <person name="Singh A."/>
            <person name="Wilkins M.J."/>
            <person name="Karaoz U."/>
            <person name="Brodie E.L."/>
            <person name="Williams K.H."/>
            <person name="Hubbard S.S."/>
            <person name="Banfield J.F."/>
        </authorList>
    </citation>
    <scope>NUCLEOTIDE SEQUENCE [LARGE SCALE GENOMIC DNA]</scope>
</reference>
<evidence type="ECO:0000256" key="13">
    <source>
        <dbReference type="NCBIfam" id="TIGR00228"/>
    </source>
</evidence>
<dbReference type="GO" id="GO:0008821">
    <property type="term" value="F:crossover junction DNA endonuclease activity"/>
    <property type="evidence" value="ECO:0007669"/>
    <property type="project" value="UniProtKB-UniRule"/>
</dbReference>
<name>A0A1F4UDY3_UNCW3</name>
<comment type="caution">
    <text evidence="14">The sequence shown here is derived from an EMBL/GenBank/DDBJ whole genome shotgun (WGS) entry which is preliminary data.</text>
</comment>
<keyword evidence="7" id="KW-0378">Hydrolase</keyword>
<evidence type="ECO:0000256" key="9">
    <source>
        <dbReference type="ARBA" id="ARBA00023125"/>
    </source>
</evidence>
<evidence type="ECO:0000256" key="12">
    <source>
        <dbReference type="ARBA" id="ARBA00029354"/>
    </source>
</evidence>
<dbReference type="GO" id="GO:0006310">
    <property type="term" value="P:DNA recombination"/>
    <property type="evidence" value="ECO:0007669"/>
    <property type="project" value="UniProtKB-UniRule"/>
</dbReference>
<keyword evidence="5" id="KW-0255">Endonuclease</keyword>
<evidence type="ECO:0000256" key="3">
    <source>
        <dbReference type="ARBA" id="ARBA00022722"/>
    </source>
</evidence>
<proteinExistence type="inferred from homology"/>
<comment type="similarity">
    <text evidence="1">Belongs to the RuvC family.</text>
</comment>
<dbReference type="GO" id="GO:0003677">
    <property type="term" value="F:DNA binding"/>
    <property type="evidence" value="ECO:0007669"/>
    <property type="project" value="UniProtKB-KW"/>
</dbReference>
<dbReference type="SUPFAM" id="SSF53098">
    <property type="entry name" value="Ribonuclease H-like"/>
    <property type="match status" value="1"/>
</dbReference>
<evidence type="ECO:0000256" key="4">
    <source>
        <dbReference type="ARBA" id="ARBA00022723"/>
    </source>
</evidence>
<organism evidence="14 15">
    <name type="scientific">candidate division WOR-3 bacterium RBG_13_43_14</name>
    <dbReference type="NCBI Taxonomy" id="1802590"/>
    <lineage>
        <taxon>Bacteria</taxon>
        <taxon>Bacteria division WOR-3</taxon>
    </lineage>
</organism>
<dbReference type="GO" id="GO:0046872">
    <property type="term" value="F:metal ion binding"/>
    <property type="evidence" value="ECO:0007669"/>
    <property type="project" value="UniProtKB-KW"/>
</dbReference>
<keyword evidence="3" id="KW-0540">Nuclease</keyword>
<keyword evidence="4" id="KW-0479">Metal-binding</keyword>
<dbReference type="InterPro" id="IPR002176">
    <property type="entry name" value="X-over_junc_endoDNase_RuvC"/>
</dbReference>
<dbReference type="AlphaFoldDB" id="A0A1F4UDY3"/>
<dbReference type="Gene3D" id="3.30.420.10">
    <property type="entry name" value="Ribonuclease H-like superfamily/Ribonuclease H"/>
    <property type="match status" value="1"/>
</dbReference>
<dbReference type="CDD" id="cd16962">
    <property type="entry name" value="RuvC"/>
    <property type="match status" value="1"/>
</dbReference>
<comment type="catalytic activity">
    <reaction evidence="12">
        <text>Endonucleolytic cleavage at a junction such as a reciprocal single-stranded crossover between two homologous DNA duplexes (Holliday junction).</text>
        <dbReference type="EC" id="3.1.21.10"/>
    </reaction>
</comment>
<dbReference type="Pfam" id="PF02075">
    <property type="entry name" value="RuvC"/>
    <property type="match status" value="1"/>
</dbReference>
<evidence type="ECO:0000256" key="7">
    <source>
        <dbReference type="ARBA" id="ARBA00022801"/>
    </source>
</evidence>